<name>A0ABZ2RI63_ECTME</name>
<evidence type="ECO:0000313" key="1">
    <source>
        <dbReference type="EMBL" id="WXL25721.1"/>
    </source>
</evidence>
<gene>
    <name evidence="1" type="ORF">WG219_20890</name>
</gene>
<organism evidence="1 2">
    <name type="scientific">Ectopseudomonas mendocina</name>
    <name type="common">Pseudomonas mendocina</name>
    <dbReference type="NCBI Taxonomy" id="300"/>
    <lineage>
        <taxon>Bacteria</taxon>
        <taxon>Pseudomonadati</taxon>
        <taxon>Pseudomonadota</taxon>
        <taxon>Gammaproteobacteria</taxon>
        <taxon>Pseudomonadales</taxon>
        <taxon>Pseudomonadaceae</taxon>
        <taxon>Ectopseudomonas</taxon>
    </lineage>
</organism>
<accession>A0ABZ2RI63</accession>
<sequence>MNYKLRVGSPCIIARYFAFLVPLIFIPHASALELSPITYKEALSAYRATGGLENYRCALLPADKFYAPLENAEPIAVELDDQLFIKLDGNPMQIGMASADEMSSVYSSKDLTVTLIKQWQSDFSEYHESDNRQVDIAVKAASEEKTYKAFGEACGI</sequence>
<dbReference type="Proteomes" id="UP001476583">
    <property type="component" value="Chromosome"/>
</dbReference>
<evidence type="ECO:0000313" key="2">
    <source>
        <dbReference type="Proteomes" id="UP001476583"/>
    </source>
</evidence>
<protein>
    <submittedName>
        <fullName evidence="1">Uncharacterized protein</fullName>
    </submittedName>
</protein>
<proteinExistence type="predicted"/>
<reference evidence="1 2" key="1">
    <citation type="submission" date="2024-03" db="EMBL/GenBank/DDBJ databases">
        <title>Complete genome of BD2.</title>
        <authorList>
            <person name="Cao G."/>
        </authorList>
    </citation>
    <scope>NUCLEOTIDE SEQUENCE [LARGE SCALE GENOMIC DNA]</scope>
    <source>
        <strain evidence="1 2">BD2</strain>
    </source>
</reference>
<keyword evidence="2" id="KW-1185">Reference proteome</keyword>
<dbReference type="EMBL" id="CP148074">
    <property type="protein sequence ID" value="WXL25721.1"/>
    <property type="molecule type" value="Genomic_DNA"/>
</dbReference>